<dbReference type="GO" id="GO:0045087">
    <property type="term" value="P:innate immune response"/>
    <property type="evidence" value="ECO:0007669"/>
    <property type="project" value="UniProtKB-KW"/>
</dbReference>
<evidence type="ECO:0008006" key="15">
    <source>
        <dbReference type="Google" id="ProtNLM"/>
    </source>
</evidence>
<dbReference type="PANTHER" id="PTHR15225">
    <property type="entry name" value="INTERFERON-INDUCED PROTEIN 35/NMI N-MYC/STAT INTERACTING PROTEIN"/>
    <property type="match status" value="1"/>
</dbReference>
<name>A0A9Q0Y7R0_9SAUR</name>
<evidence type="ECO:0000313" key="13">
    <source>
        <dbReference type="EMBL" id="KAJ7345760.1"/>
    </source>
</evidence>
<dbReference type="InterPro" id="IPR009938">
    <property type="entry name" value="Nmi/IFP35_N"/>
</dbReference>
<dbReference type="GO" id="GO:0005737">
    <property type="term" value="C:cytoplasm"/>
    <property type="evidence" value="ECO:0007669"/>
    <property type="project" value="UniProtKB-SubCell"/>
</dbReference>
<evidence type="ECO:0000256" key="6">
    <source>
        <dbReference type="ARBA" id="ARBA00022525"/>
    </source>
</evidence>
<protein>
    <recommendedName>
        <fullName evidence="15">N-myc-interactor</fullName>
    </recommendedName>
</protein>
<keyword evidence="5" id="KW-0963">Cytoplasm</keyword>
<keyword evidence="14" id="KW-1185">Reference proteome</keyword>
<comment type="similarity">
    <text evidence="4">Belongs to the NMI family.</text>
</comment>
<evidence type="ECO:0000256" key="7">
    <source>
        <dbReference type="ARBA" id="ARBA00022588"/>
    </source>
</evidence>
<evidence type="ECO:0000256" key="1">
    <source>
        <dbReference type="ARBA" id="ARBA00004123"/>
    </source>
</evidence>
<feature type="domain" description="NID" evidence="11">
    <location>
        <begin position="209"/>
        <end position="296"/>
    </location>
</feature>
<feature type="domain" description="Nmi/IFP 35" evidence="12">
    <location>
        <begin position="135"/>
        <end position="207"/>
    </location>
</feature>
<evidence type="ECO:0000256" key="5">
    <source>
        <dbReference type="ARBA" id="ARBA00022490"/>
    </source>
</evidence>
<accession>A0A9Q0Y7R0</accession>
<evidence type="ECO:0000256" key="2">
    <source>
        <dbReference type="ARBA" id="ARBA00004496"/>
    </source>
</evidence>
<dbReference type="Pfam" id="PF07292">
    <property type="entry name" value="NID"/>
    <property type="match status" value="2"/>
</dbReference>
<evidence type="ECO:0000256" key="10">
    <source>
        <dbReference type="SAM" id="Coils"/>
    </source>
</evidence>
<dbReference type="OrthoDB" id="9903237at2759"/>
<dbReference type="Pfam" id="PF07334">
    <property type="entry name" value="IFP_35_N"/>
    <property type="match status" value="1"/>
</dbReference>
<evidence type="ECO:0000256" key="9">
    <source>
        <dbReference type="ARBA" id="ARBA00023242"/>
    </source>
</evidence>
<comment type="subcellular location">
    <subcellularLocation>
        <location evidence="2">Cytoplasm</location>
    </subcellularLocation>
    <subcellularLocation>
        <location evidence="1">Nucleus</location>
    </subcellularLocation>
    <subcellularLocation>
        <location evidence="3">Secreted</location>
    </subcellularLocation>
</comment>
<proteinExistence type="inferred from homology"/>
<evidence type="ECO:0000259" key="11">
    <source>
        <dbReference type="Pfam" id="PF07292"/>
    </source>
</evidence>
<dbReference type="EMBL" id="JAPFRF010000001">
    <property type="protein sequence ID" value="KAJ7345760.1"/>
    <property type="molecule type" value="Genomic_DNA"/>
</dbReference>
<feature type="coiled-coil region" evidence="10">
    <location>
        <begin position="71"/>
        <end position="154"/>
    </location>
</feature>
<evidence type="ECO:0000313" key="14">
    <source>
        <dbReference type="Proteomes" id="UP001142489"/>
    </source>
</evidence>
<dbReference type="AlphaFoldDB" id="A0A9Q0Y7R0"/>
<dbReference type="PANTHER" id="PTHR15225:SF4">
    <property type="entry name" value="N-MYC-INTERACTOR"/>
    <property type="match status" value="1"/>
</dbReference>
<reference evidence="13" key="1">
    <citation type="journal article" date="2023" name="DNA Res.">
        <title>Chromosome-level genome assembly of Phrynocephalus forsythii using third-generation DNA sequencing and Hi-C analysis.</title>
        <authorList>
            <person name="Qi Y."/>
            <person name="Zhao W."/>
            <person name="Zhao Y."/>
            <person name="Niu C."/>
            <person name="Cao S."/>
            <person name="Zhang Y."/>
        </authorList>
    </citation>
    <scope>NUCLEOTIDE SEQUENCE</scope>
    <source>
        <tissue evidence="13">Muscle</tissue>
    </source>
</reference>
<evidence type="ECO:0000256" key="8">
    <source>
        <dbReference type="ARBA" id="ARBA00022859"/>
    </source>
</evidence>
<feature type="domain" description="NID" evidence="11">
    <location>
        <begin position="307"/>
        <end position="396"/>
    </location>
</feature>
<evidence type="ECO:0000256" key="3">
    <source>
        <dbReference type="ARBA" id="ARBA00004613"/>
    </source>
</evidence>
<dbReference type="GO" id="GO:0005634">
    <property type="term" value="C:nucleus"/>
    <property type="evidence" value="ECO:0007669"/>
    <property type="project" value="UniProtKB-SubCell"/>
</dbReference>
<comment type="caution">
    <text evidence="13">The sequence shown here is derived from an EMBL/GenBank/DDBJ whole genome shotgun (WGS) entry which is preliminary data.</text>
</comment>
<dbReference type="Gene3D" id="3.30.70.330">
    <property type="match status" value="1"/>
</dbReference>
<keyword evidence="10" id="KW-0175">Coiled coil</keyword>
<organism evidence="13 14">
    <name type="scientific">Phrynocephalus forsythii</name>
    <dbReference type="NCBI Taxonomy" id="171643"/>
    <lineage>
        <taxon>Eukaryota</taxon>
        <taxon>Metazoa</taxon>
        <taxon>Chordata</taxon>
        <taxon>Craniata</taxon>
        <taxon>Vertebrata</taxon>
        <taxon>Euteleostomi</taxon>
        <taxon>Lepidosauria</taxon>
        <taxon>Squamata</taxon>
        <taxon>Bifurcata</taxon>
        <taxon>Unidentata</taxon>
        <taxon>Episquamata</taxon>
        <taxon>Toxicofera</taxon>
        <taxon>Iguania</taxon>
        <taxon>Acrodonta</taxon>
        <taxon>Agamidae</taxon>
        <taxon>Agaminae</taxon>
        <taxon>Phrynocephalus</taxon>
    </lineage>
</organism>
<dbReference type="Proteomes" id="UP001142489">
    <property type="component" value="Unassembled WGS sequence"/>
</dbReference>
<keyword evidence="8" id="KW-0391">Immunity</keyword>
<gene>
    <name evidence="13" type="ORF">JRQ81_001710</name>
</gene>
<evidence type="ECO:0000259" key="12">
    <source>
        <dbReference type="Pfam" id="PF07334"/>
    </source>
</evidence>
<sequence length="418" mass="48109">MEKYDIPGAFMNETTDFKEQLKSTEKGETFGVPVNEKTHLTELETLMASFNIGELKVSDTSVNEIGKPKGLEEWKEELVKAEKRKAEMLFSKLAADENKRKVQDELEKLKDLDFKKRALLESHKSNLSLINKQNAELRKENEFLKSKCESVSAQCEELVRSLRVQKRIPEEKIKCRRLENIATEDPYMNISYLFHVVPKIPFKLSQGEALITFEEESVAQEVIRRRSHCVDLENEKVFLQALPVALETGVTFELHVKIPQKKIQVSDIPDVKLPEEWMRDKLELCFWKKKLGGEVQNITYDQRSHMALITFSQPIAANDIAKHGPYSIHAVGWNWPLTVSPITQAHLEKFHKFSGISRKTVLLRGIQTEEEDDENVEDMIAIHFQKPSNGGGEVEKVKYVRKGTKIAYFENDNTSYTV</sequence>
<evidence type="ECO:0000256" key="4">
    <source>
        <dbReference type="ARBA" id="ARBA00010081"/>
    </source>
</evidence>
<keyword evidence="9" id="KW-0539">Nucleus</keyword>
<dbReference type="InterPro" id="IPR009909">
    <property type="entry name" value="Nmi/IFP35_dom"/>
</dbReference>
<keyword evidence="6" id="KW-0964">Secreted</keyword>
<keyword evidence="7" id="KW-0399">Innate immunity</keyword>
<dbReference type="InterPro" id="IPR012677">
    <property type="entry name" value="Nucleotide-bd_a/b_plait_sf"/>
</dbReference>
<dbReference type="GO" id="GO:0005576">
    <property type="term" value="C:extracellular region"/>
    <property type="evidence" value="ECO:0007669"/>
    <property type="project" value="UniProtKB-SubCell"/>
</dbReference>